<evidence type="ECO:0000313" key="2">
    <source>
        <dbReference type="EMBL" id="SPP72689.1"/>
    </source>
</evidence>
<accession>A0A3B0JH64</accession>
<gene>
    <name evidence="2" type="ORF">DGUA_6G000048</name>
</gene>
<dbReference type="OrthoDB" id="31170at2759"/>
<feature type="compositionally biased region" description="Low complexity" evidence="1">
    <location>
        <begin position="176"/>
        <end position="196"/>
    </location>
</feature>
<protein>
    <submittedName>
        <fullName evidence="2">Blast:Protein enabled</fullName>
    </submittedName>
</protein>
<feature type="region of interest" description="Disordered" evidence="1">
    <location>
        <begin position="270"/>
        <end position="290"/>
    </location>
</feature>
<dbReference type="EMBL" id="OUUW01000001">
    <property type="protein sequence ID" value="SPP72689.1"/>
    <property type="molecule type" value="Genomic_DNA"/>
</dbReference>
<proteinExistence type="predicted"/>
<keyword evidence="3" id="KW-1185">Reference proteome</keyword>
<feature type="compositionally biased region" description="Low complexity" evidence="1">
    <location>
        <begin position="273"/>
        <end position="286"/>
    </location>
</feature>
<sequence length="366" mass="40308">MAMKKLYAKTSFSSKKPNAVVASSGPILAYHQSSGPAGGMCEFQATKGVPVPAPGATTHPAAEVIRRSQSLHRIKGQGLSEYYSIEELQDLDLLDYRHPMYHHYQQQQQQQQQDMFMRQRSVYHEHDQLILQLPKVASGNAPIYEAPQQPHQRSVQDQTLYVQPSSGTVPAHTLASPCTSTSTSNSTSGSSASSSSSSSVILSTLRKCVSPSNPTTSNPPAAAAFCPTYSSSGATSSSSCISTSTSTSCSYPSKAGPSRLGCSMSFSIRRVPSSSSSSTQQQQQQQHHPYKQHLYSNIHHYLQQQQQKHNNMQHNIQQKLQNQNQQRILPQRRHNSVKDKSIGAMTTIFAYVFEPRLQSTELTTTY</sequence>
<dbReference type="STRING" id="7266.A0A3B0JH64"/>
<evidence type="ECO:0000256" key="1">
    <source>
        <dbReference type="SAM" id="MobiDB-lite"/>
    </source>
</evidence>
<name>A0A3B0JH64_DROGU</name>
<organism evidence="2 3">
    <name type="scientific">Drosophila guanche</name>
    <name type="common">Fruit fly</name>
    <dbReference type="NCBI Taxonomy" id="7266"/>
    <lineage>
        <taxon>Eukaryota</taxon>
        <taxon>Metazoa</taxon>
        <taxon>Ecdysozoa</taxon>
        <taxon>Arthropoda</taxon>
        <taxon>Hexapoda</taxon>
        <taxon>Insecta</taxon>
        <taxon>Pterygota</taxon>
        <taxon>Neoptera</taxon>
        <taxon>Endopterygota</taxon>
        <taxon>Diptera</taxon>
        <taxon>Brachycera</taxon>
        <taxon>Muscomorpha</taxon>
        <taxon>Ephydroidea</taxon>
        <taxon>Drosophilidae</taxon>
        <taxon>Drosophila</taxon>
        <taxon>Sophophora</taxon>
    </lineage>
</organism>
<reference evidence="3" key="1">
    <citation type="submission" date="2018-01" db="EMBL/GenBank/DDBJ databases">
        <authorList>
            <person name="Alioto T."/>
            <person name="Alioto T."/>
        </authorList>
    </citation>
    <scope>NUCLEOTIDE SEQUENCE [LARGE SCALE GENOMIC DNA]</scope>
</reference>
<evidence type="ECO:0000313" key="3">
    <source>
        <dbReference type="Proteomes" id="UP000268350"/>
    </source>
</evidence>
<dbReference type="AlphaFoldDB" id="A0A3B0JH64"/>
<dbReference type="Proteomes" id="UP000268350">
    <property type="component" value="Unassembled WGS sequence"/>
</dbReference>
<feature type="region of interest" description="Disordered" evidence="1">
    <location>
        <begin position="165"/>
        <end position="196"/>
    </location>
</feature>